<keyword evidence="6" id="KW-1185">Reference proteome</keyword>
<dbReference type="SMART" id="SM00421">
    <property type="entry name" value="HTH_LUXR"/>
    <property type="match status" value="1"/>
</dbReference>
<dbReference type="Gene3D" id="1.10.10.10">
    <property type="entry name" value="Winged helix-like DNA-binding domain superfamily/Winged helix DNA-binding domain"/>
    <property type="match status" value="1"/>
</dbReference>
<proteinExistence type="predicted"/>
<evidence type="ECO:0000256" key="2">
    <source>
        <dbReference type="ARBA" id="ARBA00023125"/>
    </source>
</evidence>
<evidence type="ECO:0000256" key="1">
    <source>
        <dbReference type="ARBA" id="ARBA00023015"/>
    </source>
</evidence>
<name>A0A9Y2MYL1_9PSEU</name>
<dbReference type="SUPFAM" id="SSF52540">
    <property type="entry name" value="P-loop containing nucleoside triphosphate hydrolases"/>
    <property type="match status" value="1"/>
</dbReference>
<dbReference type="KEGG" id="acab:QRX50_24040"/>
<dbReference type="Gene3D" id="3.40.50.300">
    <property type="entry name" value="P-loop containing nucleotide triphosphate hydrolases"/>
    <property type="match status" value="1"/>
</dbReference>
<dbReference type="Gene3D" id="1.25.40.10">
    <property type="entry name" value="Tetratricopeptide repeat domain"/>
    <property type="match status" value="1"/>
</dbReference>
<dbReference type="AlphaFoldDB" id="A0A9Y2MYL1"/>
<dbReference type="PANTHER" id="PTHR44688">
    <property type="entry name" value="DNA-BINDING TRANSCRIPTIONAL ACTIVATOR DEVR_DOSR"/>
    <property type="match status" value="1"/>
</dbReference>
<dbReference type="GO" id="GO:0006355">
    <property type="term" value="P:regulation of DNA-templated transcription"/>
    <property type="evidence" value="ECO:0007669"/>
    <property type="project" value="InterPro"/>
</dbReference>
<dbReference type="Pfam" id="PF25873">
    <property type="entry name" value="WHD_MalT"/>
    <property type="match status" value="1"/>
</dbReference>
<dbReference type="GO" id="GO:0003677">
    <property type="term" value="F:DNA binding"/>
    <property type="evidence" value="ECO:0007669"/>
    <property type="project" value="UniProtKB-KW"/>
</dbReference>
<dbReference type="InterPro" id="IPR027417">
    <property type="entry name" value="P-loop_NTPase"/>
</dbReference>
<dbReference type="SUPFAM" id="SSF46894">
    <property type="entry name" value="C-terminal effector domain of the bipartite response regulators"/>
    <property type="match status" value="1"/>
</dbReference>
<evidence type="ECO:0000256" key="3">
    <source>
        <dbReference type="ARBA" id="ARBA00023163"/>
    </source>
</evidence>
<gene>
    <name evidence="5" type="ORF">QRX50_24040</name>
</gene>
<evidence type="ECO:0000313" key="5">
    <source>
        <dbReference type="EMBL" id="WIX83606.1"/>
    </source>
</evidence>
<protein>
    <submittedName>
        <fullName evidence="5">LuxR C-terminal-related transcriptional regulator</fullName>
    </submittedName>
</protein>
<reference evidence="5 6" key="1">
    <citation type="submission" date="2023-06" db="EMBL/GenBank/DDBJ databases">
        <authorList>
            <person name="Oyuntsetseg B."/>
            <person name="Kim S.B."/>
        </authorList>
    </citation>
    <scope>NUCLEOTIDE SEQUENCE [LARGE SCALE GENOMIC DNA]</scope>
    <source>
        <strain evidence="5 6">2-15</strain>
    </source>
</reference>
<dbReference type="InterPro" id="IPR011990">
    <property type="entry name" value="TPR-like_helical_dom_sf"/>
</dbReference>
<organism evidence="5 6">
    <name type="scientific">Amycolatopsis carbonis</name>
    <dbReference type="NCBI Taxonomy" id="715471"/>
    <lineage>
        <taxon>Bacteria</taxon>
        <taxon>Bacillati</taxon>
        <taxon>Actinomycetota</taxon>
        <taxon>Actinomycetes</taxon>
        <taxon>Pseudonocardiales</taxon>
        <taxon>Pseudonocardiaceae</taxon>
        <taxon>Amycolatopsis</taxon>
    </lineage>
</organism>
<keyword evidence="1" id="KW-0805">Transcription regulation</keyword>
<dbReference type="CDD" id="cd06170">
    <property type="entry name" value="LuxR_C_like"/>
    <property type="match status" value="1"/>
</dbReference>
<dbReference type="Proteomes" id="UP001236014">
    <property type="component" value="Chromosome"/>
</dbReference>
<dbReference type="InterPro" id="IPR036388">
    <property type="entry name" value="WH-like_DNA-bd_sf"/>
</dbReference>
<dbReference type="InterPro" id="IPR016032">
    <property type="entry name" value="Sig_transdc_resp-reg_C-effctor"/>
</dbReference>
<keyword evidence="2" id="KW-0238">DNA-binding</keyword>
<dbReference type="PROSITE" id="PS50043">
    <property type="entry name" value="HTH_LUXR_2"/>
    <property type="match status" value="1"/>
</dbReference>
<dbReference type="Pfam" id="PF00196">
    <property type="entry name" value="GerE"/>
    <property type="match status" value="1"/>
</dbReference>
<dbReference type="PANTHER" id="PTHR44688:SF16">
    <property type="entry name" value="DNA-BINDING TRANSCRIPTIONAL ACTIVATOR DEVR_DOSR"/>
    <property type="match status" value="1"/>
</dbReference>
<evidence type="ECO:0000313" key="6">
    <source>
        <dbReference type="Proteomes" id="UP001236014"/>
    </source>
</evidence>
<keyword evidence="3" id="KW-0804">Transcription</keyword>
<dbReference type="RefSeq" id="WP_285974155.1">
    <property type="nucleotide sequence ID" value="NZ_CP127294.1"/>
</dbReference>
<dbReference type="EMBL" id="CP127294">
    <property type="protein sequence ID" value="WIX83606.1"/>
    <property type="molecule type" value="Genomic_DNA"/>
</dbReference>
<feature type="domain" description="HTH luxR-type" evidence="4">
    <location>
        <begin position="735"/>
        <end position="800"/>
    </location>
</feature>
<evidence type="ECO:0000259" key="4">
    <source>
        <dbReference type="PROSITE" id="PS50043"/>
    </source>
</evidence>
<sequence>MPLLPPDFVTRPRLLEALDAAAASPVTAVCAPAGFGKTALLAEWATTRPVAWVSLDPDDNDPHRFWSAILCALDKTVPADSRVHTVAAPEGDSRADFLAELVDALDALPTPVRLVLDDFQEIVDAGPLHDMTTLIRTPPAGLRLTLAARADPRLQLARLRVQGDLARVSADDLRFTTAETAQLLRVTGVRCGEDDVRRLVERTAGWTAAVHWAAVSLRTGADVDAFLTQLDGDDRSVAGFLADEVLARLPEGAPELLRRISVCDAVPAALARELAAREDAGAVLAELERHTFLVARIDDPSASYRVQPLLRSYLRADLDLRYPGLASELHATAARWFANEDRIGEALEHAVAGLDRDGIVELLHAHAIPCLLAGDDHAVRETLAHLDDDVDPGLRAARTLAAIQSGDPTKPPDDPLLARHRALAEGRRPDGPEPTEPGTWADLDRAWSSLYRGAWRDATTRVRDALDTARAEGQDYLVLHGLAAIAVAGAFDGHQDAARAAGQEAVELAARHGWPRSPWLAVCRLVLAGDHLLRLDPAAAAREACDAATPLGAFLGGAAHFDSEDRRDGLETMRRARHDLGELAAGPAALVAVLEHHAAVFLGEPLHANEVLRWARDHLPHTHELDLMQAWTHLGADRPDEAAAAVRTRRAALLPTTAVDIELIEAALALRAGRRTEALRTLEHALGLAVGGDFVRPFALADPAVRHLLVDHSGGFGRLDGFAASVRDRLRRFDPAPVDDRLTEREQVVLLRLPSQRSLDEIAADLTVSVNTVKTHVRAIYVKLGVTNRRDAVLVAREHGLA</sequence>
<accession>A0A9Y2MYL1</accession>
<dbReference type="InterPro" id="IPR059106">
    <property type="entry name" value="WHD_MalT"/>
</dbReference>
<dbReference type="InterPro" id="IPR000792">
    <property type="entry name" value="Tscrpt_reg_LuxR_C"/>
</dbReference>